<evidence type="ECO:0000313" key="4">
    <source>
        <dbReference type="RefSeq" id="XP_026288484.2"/>
    </source>
</evidence>
<dbReference type="InterPro" id="IPR013783">
    <property type="entry name" value="Ig-like_fold"/>
</dbReference>
<accession>A0A6J1T4G7</accession>
<feature type="region of interest" description="Disordered" evidence="1">
    <location>
        <begin position="1"/>
        <end position="35"/>
    </location>
</feature>
<feature type="compositionally biased region" description="Basic residues" evidence="1">
    <location>
        <begin position="1"/>
        <end position="18"/>
    </location>
</feature>
<evidence type="ECO:0000259" key="2">
    <source>
        <dbReference type="PROSITE" id="PS50835"/>
    </source>
</evidence>
<evidence type="ECO:0000313" key="3">
    <source>
        <dbReference type="Proteomes" id="UP000504606"/>
    </source>
</evidence>
<dbReference type="SUPFAM" id="SSF48726">
    <property type="entry name" value="Immunoglobulin"/>
    <property type="match status" value="1"/>
</dbReference>
<evidence type="ECO:0000256" key="1">
    <source>
        <dbReference type="SAM" id="MobiDB-lite"/>
    </source>
</evidence>
<dbReference type="OrthoDB" id="8186954at2759"/>
<dbReference type="KEGG" id="foc:113213589"/>
<keyword evidence="3" id="KW-1185">Reference proteome</keyword>
<protein>
    <submittedName>
        <fullName evidence="4">Uncharacterized protein LOC113213589</fullName>
    </submittedName>
</protein>
<dbReference type="PANTHER" id="PTHR21261:SF15">
    <property type="entry name" value="BEATEN PATH IIIA, ISOFORM D-RELATED"/>
    <property type="match status" value="1"/>
</dbReference>
<dbReference type="GeneID" id="113213589"/>
<feature type="compositionally biased region" description="Polar residues" evidence="1">
    <location>
        <begin position="19"/>
        <end position="32"/>
    </location>
</feature>
<feature type="domain" description="Ig-like" evidence="2">
    <location>
        <begin position="81"/>
        <end position="188"/>
    </location>
</feature>
<proteinExistence type="predicted"/>
<dbReference type="InterPro" id="IPR036179">
    <property type="entry name" value="Ig-like_dom_sf"/>
</dbReference>
<dbReference type="RefSeq" id="XP_026288484.2">
    <property type="nucleotide sequence ID" value="XM_026432699.2"/>
</dbReference>
<name>A0A6J1T4G7_FRAOC</name>
<reference evidence="4" key="1">
    <citation type="submission" date="2025-08" db="UniProtKB">
        <authorList>
            <consortium name="RefSeq"/>
        </authorList>
    </citation>
    <scope>IDENTIFICATION</scope>
    <source>
        <tissue evidence="4">Whole organism</tissue>
    </source>
</reference>
<organism evidence="3 4">
    <name type="scientific">Frankliniella occidentalis</name>
    <name type="common">Western flower thrips</name>
    <name type="synonym">Euthrips occidentalis</name>
    <dbReference type="NCBI Taxonomy" id="133901"/>
    <lineage>
        <taxon>Eukaryota</taxon>
        <taxon>Metazoa</taxon>
        <taxon>Ecdysozoa</taxon>
        <taxon>Arthropoda</taxon>
        <taxon>Hexapoda</taxon>
        <taxon>Insecta</taxon>
        <taxon>Pterygota</taxon>
        <taxon>Neoptera</taxon>
        <taxon>Paraneoptera</taxon>
        <taxon>Thysanoptera</taxon>
        <taxon>Terebrantia</taxon>
        <taxon>Thripoidea</taxon>
        <taxon>Thripidae</taxon>
        <taxon>Frankliniella</taxon>
    </lineage>
</organism>
<dbReference type="AlphaFoldDB" id="A0A6J1T4G7"/>
<dbReference type="PANTHER" id="PTHR21261">
    <property type="entry name" value="BEAT PROTEIN"/>
    <property type="match status" value="1"/>
</dbReference>
<dbReference type="PROSITE" id="PS50835">
    <property type="entry name" value="IG_LIKE"/>
    <property type="match status" value="1"/>
</dbReference>
<dbReference type="InterPro" id="IPR007110">
    <property type="entry name" value="Ig-like_dom"/>
</dbReference>
<dbReference type="Proteomes" id="UP000504606">
    <property type="component" value="Unplaced"/>
</dbReference>
<dbReference type="Gene3D" id="2.60.40.10">
    <property type="entry name" value="Immunoglobulins"/>
    <property type="match status" value="1"/>
</dbReference>
<sequence length="383" mass="40685">MASRRPNKQTRVHARPSHRLTSPSAATRQTGGRTRVTMASSGSTAAGALPVLLLLLLTFTGGHAVQVQGAGLAETSSASSPGGAPRYVMAGQGAVLECRFTLEPGEQLQGVTWTKDSHLVYRWLPGRGAAAAGRTLAFGALEDAVVDAAPDGSPGWNVRIARATTAMAGNYSCSVHTDRGSAASRRFHFAVLLVCKARIETEDSTGVNCTVGWRVTCARVFPDLNLTAGVFDPEQGRFFDRVTEWTKVVYSDNTYGYNAFKSYHVAEIPKSSVFLWSLSFQDQTPLVSGNVSSGAVHRAWAGYKGCAEPPAPREPTLQVQVEYARAGPDHDCSRGPQGPSAGSATRAVYTCANEIPDQVAAKELVCSAGEWVEAEPGAPWPEC</sequence>
<gene>
    <name evidence="4" type="primary">LOC113213589</name>
</gene>